<accession>A0ABN7VCR5</accession>
<dbReference type="EMBL" id="CAJVQB010012845">
    <property type="protein sequence ID" value="CAG8758305.1"/>
    <property type="molecule type" value="Genomic_DNA"/>
</dbReference>
<organism evidence="2 3">
    <name type="scientific">Gigaspora margarita</name>
    <dbReference type="NCBI Taxonomy" id="4874"/>
    <lineage>
        <taxon>Eukaryota</taxon>
        <taxon>Fungi</taxon>
        <taxon>Fungi incertae sedis</taxon>
        <taxon>Mucoromycota</taxon>
        <taxon>Glomeromycotina</taxon>
        <taxon>Glomeromycetes</taxon>
        <taxon>Diversisporales</taxon>
        <taxon>Gigasporaceae</taxon>
        <taxon>Gigaspora</taxon>
    </lineage>
</organism>
<feature type="region of interest" description="Disordered" evidence="1">
    <location>
        <begin position="150"/>
        <end position="170"/>
    </location>
</feature>
<gene>
    <name evidence="2" type="ORF">GMARGA_LOCUS17169</name>
</gene>
<name>A0ABN7VCR5_GIGMA</name>
<comment type="caution">
    <text evidence="2">The sequence shown here is derived from an EMBL/GenBank/DDBJ whole genome shotgun (WGS) entry which is preliminary data.</text>
</comment>
<feature type="non-terminal residue" evidence="2">
    <location>
        <position position="1"/>
    </location>
</feature>
<dbReference type="Proteomes" id="UP000789901">
    <property type="component" value="Unassembled WGS sequence"/>
</dbReference>
<evidence type="ECO:0000256" key="1">
    <source>
        <dbReference type="SAM" id="MobiDB-lite"/>
    </source>
</evidence>
<evidence type="ECO:0000313" key="2">
    <source>
        <dbReference type="EMBL" id="CAG8758305.1"/>
    </source>
</evidence>
<keyword evidence="3" id="KW-1185">Reference proteome</keyword>
<evidence type="ECO:0000313" key="3">
    <source>
        <dbReference type="Proteomes" id="UP000789901"/>
    </source>
</evidence>
<proteinExistence type="predicted"/>
<reference evidence="2 3" key="1">
    <citation type="submission" date="2021-06" db="EMBL/GenBank/DDBJ databases">
        <authorList>
            <person name="Kallberg Y."/>
            <person name="Tangrot J."/>
            <person name="Rosling A."/>
        </authorList>
    </citation>
    <scope>NUCLEOTIDE SEQUENCE [LARGE SCALE GENOMIC DNA]</scope>
    <source>
        <strain evidence="2 3">120-4 pot B 10/14</strain>
    </source>
</reference>
<sequence length="182" mass="20594">NPIPVFCQKQEQKIYRELITEPTAFIPEFNKVISHDELPVVKNELSITLKLYLESHGPDWYAVFYKGRAKYSRTPSLWLRSGDSAPCPRFSVTGIFDVGFDMSDGEWVGSFSITHIQGQSIIFNDDPLYIGRNFGWCGFTGQISEVLMDYSGEDPTNNNDNGDNDESPKKSFADLTIGFFLV</sequence>
<protein>
    <submittedName>
        <fullName evidence="2">13312_t:CDS:1</fullName>
    </submittedName>
</protein>